<comment type="cofactor">
    <cofactor evidence="1">
        <name>heme</name>
        <dbReference type="ChEBI" id="CHEBI:30413"/>
    </cofactor>
</comment>
<sequence>MGKPWLEREKEREEIWGETCFLSGMQEPGLWGDFDIFGEAKMRWKELGGEEIAGSETSSTTVEWAMSEMLKSPRVIERAQAEVRKVFGE</sequence>
<proteinExistence type="inferred from homology"/>
<evidence type="ECO:0000256" key="1">
    <source>
        <dbReference type="ARBA" id="ARBA00001971"/>
    </source>
</evidence>
<evidence type="ECO:0000256" key="10">
    <source>
        <dbReference type="ARBA" id="ARBA00023033"/>
    </source>
</evidence>
<dbReference type="Gene3D" id="1.10.630.10">
    <property type="entry name" value="Cytochrome P450"/>
    <property type="match status" value="1"/>
</dbReference>
<evidence type="ECO:0000256" key="4">
    <source>
        <dbReference type="ARBA" id="ARBA00022617"/>
    </source>
</evidence>
<keyword evidence="13" id="KW-1185">Reference proteome</keyword>
<evidence type="ECO:0000256" key="11">
    <source>
        <dbReference type="ARBA" id="ARBA00023136"/>
    </source>
</evidence>
<evidence type="ECO:0000256" key="7">
    <source>
        <dbReference type="ARBA" id="ARBA00022989"/>
    </source>
</evidence>
<reference evidence="12" key="1">
    <citation type="submission" date="2022-12" db="EMBL/GenBank/DDBJ databases">
        <title>Draft genome assemblies for two species of Escallonia (Escalloniales).</title>
        <authorList>
            <person name="Chanderbali A."/>
            <person name="Dervinis C."/>
            <person name="Anghel I."/>
            <person name="Soltis D."/>
            <person name="Soltis P."/>
            <person name="Zapata F."/>
        </authorList>
    </citation>
    <scope>NUCLEOTIDE SEQUENCE</scope>
    <source>
        <strain evidence="12">UCBG92.1500</strain>
        <tissue evidence="12">Leaf</tissue>
    </source>
</reference>
<keyword evidence="10" id="KW-0503">Monooxygenase</keyword>
<dbReference type="AlphaFoldDB" id="A0AA88TZ04"/>
<dbReference type="GO" id="GO:0016020">
    <property type="term" value="C:membrane"/>
    <property type="evidence" value="ECO:0007669"/>
    <property type="project" value="UniProtKB-SubCell"/>
</dbReference>
<keyword evidence="4" id="KW-0349">Heme</keyword>
<dbReference type="InterPro" id="IPR036396">
    <property type="entry name" value="Cyt_P450_sf"/>
</dbReference>
<comment type="subcellular location">
    <subcellularLocation>
        <location evidence="2">Membrane</location>
        <topology evidence="2">Single-pass membrane protein</topology>
    </subcellularLocation>
</comment>
<dbReference type="InterPro" id="IPR052306">
    <property type="entry name" value="CYP450_71D"/>
</dbReference>
<organism evidence="12 13">
    <name type="scientific">Escallonia rubra</name>
    <dbReference type="NCBI Taxonomy" id="112253"/>
    <lineage>
        <taxon>Eukaryota</taxon>
        <taxon>Viridiplantae</taxon>
        <taxon>Streptophyta</taxon>
        <taxon>Embryophyta</taxon>
        <taxon>Tracheophyta</taxon>
        <taxon>Spermatophyta</taxon>
        <taxon>Magnoliopsida</taxon>
        <taxon>eudicotyledons</taxon>
        <taxon>Gunneridae</taxon>
        <taxon>Pentapetalae</taxon>
        <taxon>asterids</taxon>
        <taxon>campanulids</taxon>
        <taxon>Escalloniales</taxon>
        <taxon>Escalloniaceae</taxon>
        <taxon>Escallonia</taxon>
    </lineage>
</organism>
<evidence type="ECO:0000256" key="9">
    <source>
        <dbReference type="ARBA" id="ARBA00023004"/>
    </source>
</evidence>
<keyword evidence="11" id="KW-0472">Membrane</keyword>
<evidence type="ECO:0000313" key="12">
    <source>
        <dbReference type="EMBL" id="KAK2965129.1"/>
    </source>
</evidence>
<dbReference type="SUPFAM" id="SSF48264">
    <property type="entry name" value="Cytochrome P450"/>
    <property type="match status" value="1"/>
</dbReference>
<comment type="similarity">
    <text evidence="3">Belongs to the cytochrome P450 family.</text>
</comment>
<dbReference type="EMBL" id="JAVXUO010003230">
    <property type="protein sequence ID" value="KAK2965129.1"/>
    <property type="molecule type" value="Genomic_DNA"/>
</dbReference>
<dbReference type="PANTHER" id="PTHR47953:SF19">
    <property type="entry name" value="OS06G0641600 PROTEIN"/>
    <property type="match status" value="1"/>
</dbReference>
<keyword evidence="5" id="KW-0812">Transmembrane</keyword>
<gene>
    <name evidence="12" type="ORF">RJ640_005292</name>
</gene>
<keyword evidence="9" id="KW-0408">Iron</keyword>
<evidence type="ECO:0000256" key="2">
    <source>
        <dbReference type="ARBA" id="ARBA00004167"/>
    </source>
</evidence>
<keyword evidence="6" id="KW-0479">Metal-binding</keyword>
<accession>A0AA88TZ04</accession>
<keyword evidence="7" id="KW-1133">Transmembrane helix</keyword>
<dbReference type="Pfam" id="PF00067">
    <property type="entry name" value="p450"/>
    <property type="match status" value="1"/>
</dbReference>
<dbReference type="InterPro" id="IPR001128">
    <property type="entry name" value="Cyt_P450"/>
</dbReference>
<evidence type="ECO:0000313" key="13">
    <source>
        <dbReference type="Proteomes" id="UP001187471"/>
    </source>
</evidence>
<evidence type="ECO:0000256" key="6">
    <source>
        <dbReference type="ARBA" id="ARBA00022723"/>
    </source>
</evidence>
<dbReference type="GO" id="GO:0016705">
    <property type="term" value="F:oxidoreductase activity, acting on paired donors, with incorporation or reduction of molecular oxygen"/>
    <property type="evidence" value="ECO:0007669"/>
    <property type="project" value="InterPro"/>
</dbReference>
<dbReference type="PANTHER" id="PTHR47953">
    <property type="entry name" value="OS08G0105600 PROTEIN"/>
    <property type="match status" value="1"/>
</dbReference>
<evidence type="ECO:0000256" key="3">
    <source>
        <dbReference type="ARBA" id="ARBA00010617"/>
    </source>
</evidence>
<evidence type="ECO:0000256" key="8">
    <source>
        <dbReference type="ARBA" id="ARBA00023002"/>
    </source>
</evidence>
<name>A0AA88TZ04_9ASTE</name>
<dbReference type="Proteomes" id="UP001187471">
    <property type="component" value="Unassembled WGS sequence"/>
</dbReference>
<dbReference type="GO" id="GO:0020037">
    <property type="term" value="F:heme binding"/>
    <property type="evidence" value="ECO:0007669"/>
    <property type="project" value="InterPro"/>
</dbReference>
<dbReference type="GO" id="GO:0005506">
    <property type="term" value="F:iron ion binding"/>
    <property type="evidence" value="ECO:0007669"/>
    <property type="project" value="InterPro"/>
</dbReference>
<evidence type="ECO:0000256" key="5">
    <source>
        <dbReference type="ARBA" id="ARBA00022692"/>
    </source>
</evidence>
<dbReference type="GO" id="GO:0004497">
    <property type="term" value="F:monooxygenase activity"/>
    <property type="evidence" value="ECO:0007669"/>
    <property type="project" value="UniProtKB-KW"/>
</dbReference>
<protein>
    <submittedName>
        <fullName evidence="12">Uncharacterized protein</fullName>
    </submittedName>
</protein>
<comment type="caution">
    <text evidence="12">The sequence shown here is derived from an EMBL/GenBank/DDBJ whole genome shotgun (WGS) entry which is preliminary data.</text>
</comment>
<keyword evidence="8" id="KW-0560">Oxidoreductase</keyword>